<evidence type="ECO:0000259" key="1">
    <source>
        <dbReference type="PROSITE" id="PS50943"/>
    </source>
</evidence>
<keyword evidence="3" id="KW-1185">Reference proteome</keyword>
<dbReference type="SUPFAM" id="SSF47413">
    <property type="entry name" value="lambda repressor-like DNA-binding domains"/>
    <property type="match status" value="1"/>
</dbReference>
<dbReference type="AlphaFoldDB" id="A0A9Q7EY88"/>
<dbReference type="Proteomes" id="UP000671879">
    <property type="component" value="Chromosome"/>
</dbReference>
<dbReference type="EMBL" id="CP072943">
    <property type="protein sequence ID" value="QTX33235.1"/>
    <property type="molecule type" value="Genomic_DNA"/>
</dbReference>
<dbReference type="Gene3D" id="1.10.260.40">
    <property type="entry name" value="lambda repressor-like DNA-binding domains"/>
    <property type="match status" value="1"/>
</dbReference>
<dbReference type="RefSeq" id="WP_274374514.1">
    <property type="nucleotide sequence ID" value="NZ_CP072943.1"/>
</dbReference>
<evidence type="ECO:0000313" key="2">
    <source>
        <dbReference type="EMBL" id="QTX33235.1"/>
    </source>
</evidence>
<dbReference type="InterPro" id="IPR010982">
    <property type="entry name" value="Lambda_DNA-bd_dom_sf"/>
</dbReference>
<feature type="domain" description="HTH cro/C1-type" evidence="1">
    <location>
        <begin position="7"/>
        <end position="62"/>
    </location>
</feature>
<gene>
    <name evidence="2" type="ORF">KAR29_04900</name>
</gene>
<dbReference type="PROSITE" id="PS50943">
    <property type="entry name" value="HTH_CROC1"/>
    <property type="match status" value="1"/>
</dbReference>
<sequence>MGCGDVIRKARRDIGMTQGELAQKIGCTRTTVCDWENEKYSPTDAKNLAALEAALGLPNGELYLLIYGNPTTPPADRGPGGN</sequence>
<dbReference type="CDD" id="cd00093">
    <property type="entry name" value="HTH_XRE"/>
    <property type="match status" value="1"/>
</dbReference>
<reference evidence="3" key="1">
    <citation type="submission" date="2021-04" db="EMBL/GenBank/DDBJ databases">
        <title>A novel Synergistetes isolate from a pyrite-forming mixed culture.</title>
        <authorList>
            <person name="Bunk B."/>
            <person name="Sproer C."/>
            <person name="Spring S."/>
            <person name="Pester M."/>
        </authorList>
    </citation>
    <scope>NUCLEOTIDE SEQUENCE [LARGE SCALE GENOMIC DNA]</scope>
    <source>
        <strain evidence="3">J.5.4.2-T.3.5.2</strain>
    </source>
</reference>
<evidence type="ECO:0000313" key="3">
    <source>
        <dbReference type="Proteomes" id="UP000671879"/>
    </source>
</evidence>
<dbReference type="GO" id="GO:0003677">
    <property type="term" value="F:DNA binding"/>
    <property type="evidence" value="ECO:0007669"/>
    <property type="project" value="InterPro"/>
</dbReference>
<accession>A0A9Q7EY88</accession>
<dbReference type="Pfam" id="PF01381">
    <property type="entry name" value="HTH_3"/>
    <property type="match status" value="1"/>
</dbReference>
<name>A0A9Q7EY88_9BACT</name>
<organism evidence="2 3">
    <name type="scientific">Aminithiophilus ramosus</name>
    <dbReference type="NCBI Taxonomy" id="3029084"/>
    <lineage>
        <taxon>Bacteria</taxon>
        <taxon>Thermotogati</taxon>
        <taxon>Synergistota</taxon>
        <taxon>Synergistia</taxon>
        <taxon>Synergistales</taxon>
        <taxon>Aminithiophilaceae</taxon>
        <taxon>Aminithiophilus</taxon>
    </lineage>
</organism>
<dbReference type="SMART" id="SM00530">
    <property type="entry name" value="HTH_XRE"/>
    <property type="match status" value="1"/>
</dbReference>
<dbReference type="InterPro" id="IPR001387">
    <property type="entry name" value="Cro/C1-type_HTH"/>
</dbReference>
<proteinExistence type="predicted"/>
<protein>
    <submittedName>
        <fullName evidence="2">Helix-turn-helix transcriptional regulator</fullName>
    </submittedName>
</protein>
<dbReference type="KEGG" id="aram:KAR29_04900"/>